<proteinExistence type="predicted"/>
<dbReference type="InterPro" id="IPR005754">
    <property type="entry name" value="Sortase"/>
</dbReference>
<dbReference type="Pfam" id="PF04203">
    <property type="entry name" value="Sortase"/>
    <property type="match status" value="1"/>
</dbReference>
<dbReference type="NCBIfam" id="NF033748">
    <property type="entry name" value="class_F_sortase"/>
    <property type="match status" value="1"/>
</dbReference>
<keyword evidence="3" id="KW-1133">Transmembrane helix</keyword>
<dbReference type="CDD" id="cd05829">
    <property type="entry name" value="Sortase_F"/>
    <property type="match status" value="1"/>
</dbReference>
<protein>
    <submittedName>
        <fullName evidence="4">Class F sortase</fullName>
    </submittedName>
</protein>
<keyword evidence="3" id="KW-0472">Membrane</keyword>
<organism evidence="4 5">
    <name type="scientific">Streptomyces adustus</name>
    <dbReference type="NCBI Taxonomy" id="1609272"/>
    <lineage>
        <taxon>Bacteria</taxon>
        <taxon>Bacillati</taxon>
        <taxon>Actinomycetota</taxon>
        <taxon>Actinomycetes</taxon>
        <taxon>Kitasatosporales</taxon>
        <taxon>Streptomycetaceae</taxon>
        <taxon>Streptomyces</taxon>
    </lineage>
</organism>
<sequence>MAAAPSSSGNRSTSTWLWGTAFLVLAMILAGGRHAPADSAYPPRTLQGGAAASAVAAPVGKHLPRARPERLLIPKISVDAPFSDLVIGPTGHLQPPDADDTNLVGWYAHGASPGEPGTAIIAGHVDTMTSAAVFADLSALEKGDKFYVTRADGRKASFVVDDTEKFAKDDFPDQRVYADTAQAQARLITCAGDYDHTAKDYTENLVVFAHLV</sequence>
<accession>A0A5N8VGA9</accession>
<feature type="active site" description="Acyl-thioester intermediate" evidence="2">
    <location>
        <position position="190"/>
    </location>
</feature>
<dbReference type="InterPro" id="IPR023365">
    <property type="entry name" value="Sortase_dom-sf"/>
</dbReference>
<keyword evidence="3" id="KW-0812">Transmembrane</keyword>
<dbReference type="AlphaFoldDB" id="A0A5N8VGA9"/>
<evidence type="ECO:0000256" key="3">
    <source>
        <dbReference type="SAM" id="Phobius"/>
    </source>
</evidence>
<dbReference type="Proteomes" id="UP000325849">
    <property type="component" value="Unassembled WGS sequence"/>
</dbReference>
<dbReference type="RefSeq" id="WP_152889100.1">
    <property type="nucleotide sequence ID" value="NZ_VJZD01000064.1"/>
</dbReference>
<dbReference type="GO" id="GO:0016787">
    <property type="term" value="F:hydrolase activity"/>
    <property type="evidence" value="ECO:0007669"/>
    <property type="project" value="UniProtKB-KW"/>
</dbReference>
<dbReference type="SUPFAM" id="SSF63817">
    <property type="entry name" value="Sortase"/>
    <property type="match status" value="1"/>
</dbReference>
<gene>
    <name evidence="4" type="ORF">FNH09_18070</name>
</gene>
<evidence type="ECO:0000313" key="5">
    <source>
        <dbReference type="Proteomes" id="UP000325849"/>
    </source>
</evidence>
<reference evidence="4 5" key="1">
    <citation type="submission" date="2019-07" db="EMBL/GenBank/DDBJ databases">
        <title>New species of Amycolatopsis and Streptomyces.</title>
        <authorList>
            <person name="Duangmal K."/>
            <person name="Teo W.F.A."/>
            <person name="Lipun K."/>
        </authorList>
    </citation>
    <scope>NUCLEOTIDE SEQUENCE [LARGE SCALE GENOMIC DNA]</scope>
    <source>
        <strain evidence="4 5">NBRC 109810</strain>
    </source>
</reference>
<dbReference type="Gene3D" id="2.40.260.10">
    <property type="entry name" value="Sortase"/>
    <property type="match status" value="1"/>
</dbReference>
<keyword evidence="5" id="KW-1185">Reference proteome</keyword>
<feature type="active site" description="Proton donor/acceptor" evidence="2">
    <location>
        <position position="124"/>
    </location>
</feature>
<dbReference type="EMBL" id="VJZD01000064">
    <property type="protein sequence ID" value="MPY33098.1"/>
    <property type="molecule type" value="Genomic_DNA"/>
</dbReference>
<evidence type="ECO:0000256" key="1">
    <source>
        <dbReference type="ARBA" id="ARBA00022801"/>
    </source>
</evidence>
<feature type="transmembrane region" description="Helical" evidence="3">
    <location>
        <begin position="15"/>
        <end position="32"/>
    </location>
</feature>
<dbReference type="OrthoDB" id="525039at2"/>
<evidence type="ECO:0000256" key="2">
    <source>
        <dbReference type="PIRSR" id="PIRSR605754-1"/>
    </source>
</evidence>
<evidence type="ECO:0000313" key="4">
    <source>
        <dbReference type="EMBL" id="MPY33098.1"/>
    </source>
</evidence>
<comment type="caution">
    <text evidence="4">The sequence shown here is derived from an EMBL/GenBank/DDBJ whole genome shotgun (WGS) entry which is preliminary data.</text>
</comment>
<name>A0A5N8VGA9_9ACTN</name>
<keyword evidence="1" id="KW-0378">Hydrolase</keyword>
<dbReference type="InterPro" id="IPR042001">
    <property type="entry name" value="Sortase_F"/>
</dbReference>